<evidence type="ECO:0000256" key="8">
    <source>
        <dbReference type="SAM" id="Phobius"/>
    </source>
</evidence>
<feature type="transmembrane region" description="Helical" evidence="8">
    <location>
        <begin position="313"/>
        <end position="332"/>
    </location>
</feature>
<gene>
    <name evidence="10" type="ORF">KUTeg_014859</name>
</gene>
<dbReference type="InterPro" id="IPR052081">
    <property type="entry name" value="Dispatched_Hh_regulator"/>
</dbReference>
<dbReference type="EMBL" id="JARBDR010000786">
    <property type="protein sequence ID" value="KAJ8307594.1"/>
    <property type="molecule type" value="Genomic_DNA"/>
</dbReference>
<sequence length="954" mass="109311">MTTHKIKQMCKVEEEKIRTHSSFEDICLRERYDNRECCQSWSLGNYIAFLSNKDNCSLITDADVDNDTIITLHSNLTVILMMYSTHQYPSSRCNYVPPKCFHLNAVYNILHYISDINFLHPIKGNTKPFLSKAITFLPIAGSSSTVELFESMESWVSSLDIVKIVGVHFGIKYTLFNHYLLSDTIWLVAAGCVIFLVIWLYSASLFITIMTFLMMFWSLEVAYFLYILVFEIHFFPYINLVTVIIVIAIGADDVFIYCKVWQSAKSEANNGTLDKVVSDTLKHATLSMFVTSFTTAAALYTNFISSITAIRCFSVYAGTTVLCNFIFVVTWLPASIVVYDKWCNCEMTYNPEFSLDKNICYYFCKIPYKVYHQISDWSKTLFEKYLPMIIIRLRFVWLILFGGLGLGGIIVIFYHPKLKLPTSEKFQVFSSDHLLEQYDFVLNEQFWFERSHRQHSSLLPITIVWGVHPVDNGNKLNPTDRGTVEFDSSFDVTTINAQYWLMEFCNKLRNTKFYQQLPGIEWTNCFFENFQSYMQRPCSEYDTKCCNSSYKTLIQPKFECLQLYIPVLRNTPGVYYNVYSPGPRFDQKVIRAFIVEFLSKQKMSYSLESMKSFYESLDSWIKTEMSDAPPEMRNGWFVSDLSFLDLQWRLSQETPLTLGISILVVAIVSFLTTLNVFLSLFAIISISFVMFVTIGCLVLLGWQLNILESVIVTVAVGMSVDYTLHYGVLYRLSPELDRTTKVLASVSCYSNVITMAAITTFLAGAMMMPSTILVYKKFGIFLMLIISISWAYSTFFFQSLLCIFGPQGGFGQFRWPASNCCTSSAHSHVDKTVYTFSESTVSTTSSNPHTTSSSECRELEPLTHESHPIRVQHKHLQRSRYPRTNKTDSPELEPRRGSHVRFSISSVEKTGPDCACSEGIKYLNPRNDSVIEQEETASAEQECASNIVRISVNS</sequence>
<comment type="similarity">
    <text evidence="6">Belongs to the dispatched family.</text>
</comment>
<feature type="transmembrane region" description="Helical" evidence="8">
    <location>
        <begin position="709"/>
        <end position="730"/>
    </location>
</feature>
<feature type="transmembrane region" description="Helical" evidence="8">
    <location>
        <begin position="656"/>
        <end position="674"/>
    </location>
</feature>
<keyword evidence="2 8" id="KW-0812">Transmembrane</keyword>
<evidence type="ECO:0000256" key="6">
    <source>
        <dbReference type="ARBA" id="ARBA00038046"/>
    </source>
</evidence>
<evidence type="ECO:0000256" key="1">
    <source>
        <dbReference type="ARBA" id="ARBA00004141"/>
    </source>
</evidence>
<evidence type="ECO:0000259" key="9">
    <source>
        <dbReference type="PROSITE" id="PS50156"/>
    </source>
</evidence>
<protein>
    <recommendedName>
        <fullName evidence="9">SSD domain-containing protein</fullName>
    </recommendedName>
</protein>
<keyword evidence="11" id="KW-1185">Reference proteome</keyword>
<feature type="transmembrane region" description="Helical" evidence="8">
    <location>
        <begin position="283"/>
        <end position="301"/>
    </location>
</feature>
<evidence type="ECO:0000256" key="3">
    <source>
        <dbReference type="ARBA" id="ARBA00022989"/>
    </source>
</evidence>
<evidence type="ECO:0000313" key="11">
    <source>
        <dbReference type="Proteomes" id="UP001217089"/>
    </source>
</evidence>
<name>A0ABQ9EQU4_TEGGR</name>
<dbReference type="InterPro" id="IPR000731">
    <property type="entry name" value="SSD"/>
</dbReference>
<feature type="transmembrane region" description="Helical" evidence="8">
    <location>
        <begin position="395"/>
        <end position="415"/>
    </location>
</feature>
<feature type="transmembrane region" description="Helical" evidence="8">
    <location>
        <begin position="742"/>
        <end position="766"/>
    </location>
</feature>
<dbReference type="PANTHER" id="PTHR45951">
    <property type="entry name" value="PROTEIN DISPATCHED-RELATED"/>
    <property type="match status" value="1"/>
</dbReference>
<proteinExistence type="inferred from homology"/>
<keyword evidence="3 8" id="KW-1133">Transmembrane helix</keyword>
<evidence type="ECO:0000313" key="10">
    <source>
        <dbReference type="EMBL" id="KAJ8307594.1"/>
    </source>
</evidence>
<dbReference type="PANTHER" id="PTHR45951:SF3">
    <property type="entry name" value="PROTEIN DISPATCHED"/>
    <property type="match status" value="1"/>
</dbReference>
<dbReference type="Gene3D" id="1.20.1640.10">
    <property type="entry name" value="Multidrug efflux transporter AcrB transmembrane domain"/>
    <property type="match status" value="2"/>
</dbReference>
<evidence type="ECO:0000256" key="7">
    <source>
        <dbReference type="SAM" id="MobiDB-lite"/>
    </source>
</evidence>
<reference evidence="10 11" key="1">
    <citation type="submission" date="2022-12" db="EMBL/GenBank/DDBJ databases">
        <title>Chromosome-level genome of Tegillarca granosa.</title>
        <authorList>
            <person name="Kim J."/>
        </authorList>
    </citation>
    <scope>NUCLEOTIDE SEQUENCE [LARGE SCALE GENOMIC DNA]</scope>
    <source>
        <strain evidence="10">Teg-2019</strain>
        <tissue evidence="10">Adductor muscle</tissue>
    </source>
</reference>
<feature type="transmembrane region" description="Helical" evidence="8">
    <location>
        <begin position="778"/>
        <end position="797"/>
    </location>
</feature>
<dbReference type="InterPro" id="IPR003392">
    <property type="entry name" value="PTHD_SSD"/>
</dbReference>
<feature type="domain" description="SSD" evidence="9">
    <location>
        <begin position="678"/>
        <end position="803"/>
    </location>
</feature>
<accession>A0ABQ9EQU4</accession>
<dbReference type="Proteomes" id="UP001217089">
    <property type="component" value="Unassembled WGS sequence"/>
</dbReference>
<evidence type="ECO:0000256" key="4">
    <source>
        <dbReference type="ARBA" id="ARBA00023136"/>
    </source>
</evidence>
<feature type="transmembrane region" description="Helical" evidence="8">
    <location>
        <begin position="207"/>
        <end position="230"/>
    </location>
</feature>
<feature type="region of interest" description="Disordered" evidence="7">
    <location>
        <begin position="867"/>
        <end position="899"/>
    </location>
</feature>
<comment type="subcellular location">
    <subcellularLocation>
        <location evidence="1">Membrane</location>
        <topology evidence="1">Multi-pass membrane protein</topology>
    </subcellularLocation>
</comment>
<feature type="compositionally biased region" description="Basic and acidic residues" evidence="7">
    <location>
        <begin position="885"/>
        <end position="896"/>
    </location>
</feature>
<dbReference type="Pfam" id="PF02460">
    <property type="entry name" value="Patched"/>
    <property type="match status" value="1"/>
</dbReference>
<organism evidence="10 11">
    <name type="scientific">Tegillarca granosa</name>
    <name type="common">Malaysian cockle</name>
    <name type="synonym">Anadara granosa</name>
    <dbReference type="NCBI Taxonomy" id="220873"/>
    <lineage>
        <taxon>Eukaryota</taxon>
        <taxon>Metazoa</taxon>
        <taxon>Spiralia</taxon>
        <taxon>Lophotrochozoa</taxon>
        <taxon>Mollusca</taxon>
        <taxon>Bivalvia</taxon>
        <taxon>Autobranchia</taxon>
        <taxon>Pteriomorphia</taxon>
        <taxon>Arcoida</taxon>
        <taxon>Arcoidea</taxon>
        <taxon>Arcidae</taxon>
        <taxon>Tegillarca</taxon>
    </lineage>
</organism>
<evidence type="ECO:0000256" key="5">
    <source>
        <dbReference type="ARBA" id="ARBA00023180"/>
    </source>
</evidence>
<feature type="transmembrane region" description="Helical" evidence="8">
    <location>
        <begin position="680"/>
        <end position="702"/>
    </location>
</feature>
<keyword evidence="5" id="KW-0325">Glycoprotein</keyword>
<feature type="compositionally biased region" description="Basic residues" evidence="7">
    <location>
        <begin position="870"/>
        <end position="883"/>
    </location>
</feature>
<feature type="transmembrane region" description="Helical" evidence="8">
    <location>
        <begin position="237"/>
        <end position="257"/>
    </location>
</feature>
<feature type="transmembrane region" description="Helical" evidence="8">
    <location>
        <begin position="179"/>
        <end position="201"/>
    </location>
</feature>
<comment type="caution">
    <text evidence="10">The sequence shown here is derived from an EMBL/GenBank/DDBJ whole genome shotgun (WGS) entry which is preliminary data.</text>
</comment>
<keyword evidence="4 8" id="KW-0472">Membrane</keyword>
<dbReference type="PROSITE" id="PS50156">
    <property type="entry name" value="SSD"/>
    <property type="match status" value="2"/>
</dbReference>
<evidence type="ECO:0000256" key="2">
    <source>
        <dbReference type="ARBA" id="ARBA00022692"/>
    </source>
</evidence>
<feature type="domain" description="SSD" evidence="9">
    <location>
        <begin position="230"/>
        <end position="338"/>
    </location>
</feature>
<dbReference type="SUPFAM" id="SSF82866">
    <property type="entry name" value="Multidrug efflux transporter AcrB transmembrane domain"/>
    <property type="match status" value="2"/>
</dbReference>